<protein>
    <submittedName>
        <fullName evidence="1">Uncharacterized protein</fullName>
    </submittedName>
</protein>
<reference evidence="2" key="1">
    <citation type="submission" date="2005-10" db="EMBL/GenBank/DDBJ databases">
        <title>Complete sequence of Pelobacter carbinolicus DSM 2380.</title>
        <authorList>
            <person name="Copeland A."/>
            <person name="Lucas S."/>
            <person name="Lapidus A."/>
            <person name="Barry K."/>
            <person name="Detter J.C."/>
            <person name="Glavina T."/>
            <person name="Hammon N."/>
            <person name="Israni S."/>
            <person name="Pitluck S."/>
            <person name="Chertkov O."/>
            <person name="Schmutz J."/>
            <person name="Larimer F."/>
            <person name="Land M."/>
            <person name="Kyrpides N."/>
            <person name="Ivanova N."/>
            <person name="Richardson P."/>
        </authorList>
    </citation>
    <scope>NUCLEOTIDE SEQUENCE [LARGE SCALE GENOMIC DNA]</scope>
    <source>
        <strain evidence="2">DSM 2380 / NBRC 103641 / GraBd1</strain>
    </source>
</reference>
<dbReference type="Proteomes" id="UP000002534">
    <property type="component" value="Chromosome"/>
</dbReference>
<proteinExistence type="predicted"/>
<dbReference type="EMBL" id="CP000142">
    <property type="protein sequence ID" value="ABI81945.1"/>
    <property type="molecule type" value="Genomic_DNA"/>
</dbReference>
<evidence type="ECO:0000313" key="2">
    <source>
        <dbReference type="Proteomes" id="UP000002534"/>
    </source>
</evidence>
<dbReference type="STRING" id="338963.Pcar_3329"/>
<accession>Q0C6J3</accession>
<dbReference type="AlphaFoldDB" id="Q0C6J3"/>
<dbReference type="HOGENOM" id="CLU_2808601_0_0_7"/>
<reference evidence="1 2" key="2">
    <citation type="journal article" date="2012" name="BMC Genomics">
        <title>The genome of Pelobacter carbinolicus reveals surprising metabolic capabilities and physiological features.</title>
        <authorList>
            <person name="Aklujkar M."/>
            <person name="Haveman S.A."/>
            <person name="Didonato R.Jr."/>
            <person name="Chertkov O."/>
            <person name="Han C.S."/>
            <person name="Land M.L."/>
            <person name="Brown P."/>
            <person name="Lovley D.R."/>
        </authorList>
    </citation>
    <scope>NUCLEOTIDE SEQUENCE [LARGE SCALE GENOMIC DNA]</scope>
    <source>
        <strain evidence="2">DSM 2380 / NBRC 103641 / GraBd1</strain>
    </source>
</reference>
<gene>
    <name evidence="1" type="ordered locus">Pcar_3329</name>
</gene>
<dbReference type="KEGG" id="pca:Pcar_3329"/>
<dbReference type="RefSeq" id="WP_011341554.1">
    <property type="nucleotide sequence ID" value="NC_007498.2"/>
</dbReference>
<sequence>MHQVSVPANIAPAVKTIVQAVEKFELRPADLSAAMLEYIERTQADRCTCTGDGEFCPVCAAMAELGG</sequence>
<name>Q0C6J3_SYNC1</name>
<evidence type="ECO:0000313" key="1">
    <source>
        <dbReference type="EMBL" id="ABI81945.1"/>
    </source>
</evidence>
<organism evidence="1 2">
    <name type="scientific">Syntrophotalea carbinolica (strain DSM 2380 / NBRC 103641 / GraBd1)</name>
    <name type="common">Pelobacter carbinolicus</name>
    <dbReference type="NCBI Taxonomy" id="338963"/>
    <lineage>
        <taxon>Bacteria</taxon>
        <taxon>Pseudomonadati</taxon>
        <taxon>Thermodesulfobacteriota</taxon>
        <taxon>Desulfuromonadia</taxon>
        <taxon>Desulfuromonadales</taxon>
        <taxon>Syntrophotaleaceae</taxon>
        <taxon>Syntrophotalea</taxon>
    </lineage>
</organism>
<keyword evidence="2" id="KW-1185">Reference proteome</keyword>